<reference evidence="1 2" key="1">
    <citation type="journal article" date="2021" name="Nat. Commun.">
        <title>Genetic determinants of endophytism in the Arabidopsis root mycobiome.</title>
        <authorList>
            <person name="Mesny F."/>
            <person name="Miyauchi S."/>
            <person name="Thiergart T."/>
            <person name="Pickel B."/>
            <person name="Atanasova L."/>
            <person name="Karlsson M."/>
            <person name="Huettel B."/>
            <person name="Barry K.W."/>
            <person name="Haridas S."/>
            <person name="Chen C."/>
            <person name="Bauer D."/>
            <person name="Andreopoulos W."/>
            <person name="Pangilinan J."/>
            <person name="LaButti K."/>
            <person name="Riley R."/>
            <person name="Lipzen A."/>
            <person name="Clum A."/>
            <person name="Drula E."/>
            <person name="Henrissat B."/>
            <person name="Kohler A."/>
            <person name="Grigoriev I.V."/>
            <person name="Martin F.M."/>
            <person name="Hacquard S."/>
        </authorList>
    </citation>
    <scope>NUCLEOTIDE SEQUENCE [LARGE SCALE GENOMIC DNA]</scope>
    <source>
        <strain evidence="1 2">MPI-SDFR-AT-0080</strain>
    </source>
</reference>
<dbReference type="Proteomes" id="UP000774617">
    <property type="component" value="Unassembled WGS sequence"/>
</dbReference>
<evidence type="ECO:0000313" key="1">
    <source>
        <dbReference type="EMBL" id="KAH7058777.1"/>
    </source>
</evidence>
<accession>A0ABQ8GK21</accession>
<comment type="caution">
    <text evidence="1">The sequence shown here is derived from an EMBL/GenBank/DDBJ whole genome shotgun (WGS) entry which is preliminary data.</text>
</comment>
<keyword evidence="2" id="KW-1185">Reference proteome</keyword>
<gene>
    <name evidence="1" type="ORF">B0J12DRAFT_783081</name>
</gene>
<sequence length="221" mass="23903">MPDLRTPGTHFSLMTSPCGGTSLANNPINGGCSLNPSLITSCKNDIPFTSAFVTGLCTLPAFAPSLISLLNLARVTGVVKGCSSVASTAIAVGSPPEIIWRKTSDSAYRRNSPCCTNEPSMSRLSSPPSPKRSLTTFYATPISLPVPFLSPGFRPVRRRPKGWQRKRCRNRVARAEDEGLDRCDVLVHVGILRKVTELVRAERFDDVECEAQNGGVEVKVE</sequence>
<name>A0ABQ8GK21_9PEZI</name>
<proteinExistence type="predicted"/>
<dbReference type="EMBL" id="JAGTJR010000006">
    <property type="protein sequence ID" value="KAH7058777.1"/>
    <property type="molecule type" value="Genomic_DNA"/>
</dbReference>
<protein>
    <submittedName>
        <fullName evidence="1">Uncharacterized protein</fullName>
    </submittedName>
</protein>
<evidence type="ECO:0000313" key="2">
    <source>
        <dbReference type="Proteomes" id="UP000774617"/>
    </source>
</evidence>
<organism evidence="1 2">
    <name type="scientific">Macrophomina phaseolina</name>
    <dbReference type="NCBI Taxonomy" id="35725"/>
    <lineage>
        <taxon>Eukaryota</taxon>
        <taxon>Fungi</taxon>
        <taxon>Dikarya</taxon>
        <taxon>Ascomycota</taxon>
        <taxon>Pezizomycotina</taxon>
        <taxon>Dothideomycetes</taxon>
        <taxon>Dothideomycetes incertae sedis</taxon>
        <taxon>Botryosphaeriales</taxon>
        <taxon>Botryosphaeriaceae</taxon>
        <taxon>Macrophomina</taxon>
    </lineage>
</organism>